<dbReference type="PANTHER" id="PTHR42953">
    <property type="entry name" value="HIGH-AFFINITY ZINC UPTAKE SYSTEM PROTEIN ZNUA-RELATED"/>
    <property type="match status" value="1"/>
</dbReference>
<evidence type="ECO:0000313" key="7">
    <source>
        <dbReference type="Proteomes" id="UP000256650"/>
    </source>
</evidence>
<reference evidence="6 7" key="1">
    <citation type="submission" date="2018-04" db="EMBL/GenBank/DDBJ databases">
        <title>Novel Campyloabacter and Helicobacter Species and Strains.</title>
        <authorList>
            <person name="Mannion A.J."/>
            <person name="Shen Z."/>
            <person name="Fox J.G."/>
        </authorList>
    </citation>
    <scope>NUCLEOTIDE SEQUENCE [LARGE SCALE GENOMIC DNA]</scope>
    <source>
        <strain evidence="6 7">MIT 99-5101</strain>
    </source>
</reference>
<dbReference type="PRINTS" id="PR00690">
    <property type="entry name" value="ADHESNFAMILY"/>
</dbReference>
<organism evidence="6 7">
    <name type="scientific">Helicobacter ganmani</name>
    <dbReference type="NCBI Taxonomy" id="60246"/>
    <lineage>
        <taxon>Bacteria</taxon>
        <taxon>Pseudomonadati</taxon>
        <taxon>Campylobacterota</taxon>
        <taxon>Epsilonproteobacteria</taxon>
        <taxon>Campylobacterales</taxon>
        <taxon>Helicobacteraceae</taxon>
        <taxon>Helicobacter</taxon>
    </lineage>
</organism>
<dbReference type="Pfam" id="PF01297">
    <property type="entry name" value="ZnuA"/>
    <property type="match status" value="1"/>
</dbReference>
<keyword evidence="7" id="KW-1185">Reference proteome</keyword>
<evidence type="ECO:0000313" key="6">
    <source>
        <dbReference type="EMBL" id="RDU63850.1"/>
    </source>
</evidence>
<sequence length="285" mass="32773">MKKLFLALLWISQIIFAQEARQIIAVSIPMQQEFVQKMAGEQYEVFALIESGINPHDFEPKFSDVKKVNSALAYFGLGMEFEAIWLKRFKAQNKAMKIYDNSSGITKINFAHSHEKHKGHSHNEGDTHIWLSTQNAKQIAQNIYEALKELDPKTDYSKAYQALLAEINQTDMQLRQILNTLKEHQKFVVFHPMLGYFARDYHLEEIAIEIEGKSPKMQEMISVIETIKNNNLKIIFAQPEFSTKAAEFIAKESGAQLGFFSPLQIPWSKNLLDFATTLKENAQKE</sequence>
<protein>
    <submittedName>
        <fullName evidence="6">ABC transporter</fullName>
    </submittedName>
</protein>
<comment type="caution">
    <text evidence="6">The sequence shown here is derived from an EMBL/GenBank/DDBJ whole genome shotgun (WGS) entry which is preliminary data.</text>
</comment>
<dbReference type="InterPro" id="IPR006128">
    <property type="entry name" value="Lipoprotein_PsaA-like"/>
</dbReference>
<keyword evidence="2 4" id="KW-0813">Transport</keyword>
<dbReference type="Gene3D" id="3.40.50.1980">
    <property type="entry name" value="Nitrogenase molybdenum iron protein domain"/>
    <property type="match status" value="2"/>
</dbReference>
<dbReference type="OrthoDB" id="9810636at2"/>
<dbReference type="RefSeq" id="WP_115551174.1">
    <property type="nucleotide sequence ID" value="NZ_CAOOSM010000002.1"/>
</dbReference>
<evidence type="ECO:0000256" key="4">
    <source>
        <dbReference type="RuleBase" id="RU003512"/>
    </source>
</evidence>
<accession>A0A3D8IFF5</accession>
<dbReference type="PANTHER" id="PTHR42953:SF3">
    <property type="entry name" value="HIGH-AFFINITY ZINC UPTAKE SYSTEM PROTEIN ZNUA"/>
    <property type="match status" value="1"/>
</dbReference>
<gene>
    <name evidence="6" type="ORF">CQA43_03270</name>
</gene>
<dbReference type="GeneID" id="82535302"/>
<evidence type="ECO:0000256" key="2">
    <source>
        <dbReference type="ARBA" id="ARBA00022448"/>
    </source>
</evidence>
<keyword evidence="3 5" id="KW-0732">Signal</keyword>
<comment type="similarity">
    <text evidence="1 4">Belongs to the bacterial solute-binding protein 9 family.</text>
</comment>
<dbReference type="SUPFAM" id="SSF53807">
    <property type="entry name" value="Helical backbone' metal receptor"/>
    <property type="match status" value="1"/>
</dbReference>
<evidence type="ECO:0000256" key="1">
    <source>
        <dbReference type="ARBA" id="ARBA00011028"/>
    </source>
</evidence>
<dbReference type="GO" id="GO:0007155">
    <property type="term" value="P:cell adhesion"/>
    <property type="evidence" value="ECO:0007669"/>
    <property type="project" value="InterPro"/>
</dbReference>
<feature type="signal peptide" evidence="5">
    <location>
        <begin position="1"/>
        <end position="17"/>
    </location>
</feature>
<dbReference type="EMBL" id="NXLS01000002">
    <property type="protein sequence ID" value="RDU63850.1"/>
    <property type="molecule type" value="Genomic_DNA"/>
</dbReference>
<dbReference type="GO" id="GO:0030001">
    <property type="term" value="P:metal ion transport"/>
    <property type="evidence" value="ECO:0007669"/>
    <property type="project" value="InterPro"/>
</dbReference>
<feature type="chain" id="PRO_5017638327" evidence="5">
    <location>
        <begin position="18"/>
        <end position="285"/>
    </location>
</feature>
<dbReference type="GO" id="GO:0046872">
    <property type="term" value="F:metal ion binding"/>
    <property type="evidence" value="ECO:0007669"/>
    <property type="project" value="InterPro"/>
</dbReference>
<name>A0A3D8IFF5_9HELI</name>
<evidence type="ECO:0000256" key="3">
    <source>
        <dbReference type="ARBA" id="ARBA00022729"/>
    </source>
</evidence>
<dbReference type="Proteomes" id="UP000256650">
    <property type="component" value="Unassembled WGS sequence"/>
</dbReference>
<dbReference type="AlphaFoldDB" id="A0A3D8IFF5"/>
<dbReference type="InterPro" id="IPR050492">
    <property type="entry name" value="Bact_metal-bind_prot9"/>
</dbReference>
<proteinExistence type="inferred from homology"/>
<evidence type="ECO:0000256" key="5">
    <source>
        <dbReference type="SAM" id="SignalP"/>
    </source>
</evidence>
<dbReference type="InterPro" id="IPR006127">
    <property type="entry name" value="ZnuA-like"/>
</dbReference>